<dbReference type="Proteomes" id="UP000276776">
    <property type="component" value="Unassembled WGS sequence"/>
</dbReference>
<evidence type="ECO:0000313" key="2">
    <source>
        <dbReference type="Proteomes" id="UP000276776"/>
    </source>
</evidence>
<reference evidence="3" key="1">
    <citation type="submission" date="2017-02" db="UniProtKB">
        <authorList>
            <consortium name="WormBaseParasite"/>
        </authorList>
    </citation>
    <scope>IDENTIFICATION</scope>
</reference>
<keyword evidence="2" id="KW-1185">Reference proteome</keyword>
<gene>
    <name evidence="1" type="ORF">TCLT_LOCUS5624</name>
</gene>
<dbReference type="EMBL" id="UYYF01004352">
    <property type="protein sequence ID" value="VDN02889.1"/>
    <property type="molecule type" value="Genomic_DNA"/>
</dbReference>
<sequence>MNLKSLRKCKKMQTLVGSSPLEQQPNGKVEIVTQTDLSLVHISDQLSSYLSGLSIDNNCSQAPFYTSQMLFITY</sequence>
<reference evidence="1 2" key="2">
    <citation type="submission" date="2018-11" db="EMBL/GenBank/DDBJ databases">
        <authorList>
            <consortium name="Pathogen Informatics"/>
        </authorList>
    </citation>
    <scope>NUCLEOTIDE SEQUENCE [LARGE SCALE GENOMIC DNA]</scope>
</reference>
<evidence type="ECO:0000313" key="1">
    <source>
        <dbReference type="EMBL" id="VDN02889.1"/>
    </source>
</evidence>
<organism evidence="3">
    <name type="scientific">Thelazia callipaeda</name>
    <name type="common">Oriental eyeworm</name>
    <name type="synonym">Parasitic nematode</name>
    <dbReference type="NCBI Taxonomy" id="103827"/>
    <lineage>
        <taxon>Eukaryota</taxon>
        <taxon>Metazoa</taxon>
        <taxon>Ecdysozoa</taxon>
        <taxon>Nematoda</taxon>
        <taxon>Chromadorea</taxon>
        <taxon>Rhabditida</taxon>
        <taxon>Spirurina</taxon>
        <taxon>Spiruromorpha</taxon>
        <taxon>Thelazioidea</taxon>
        <taxon>Thelaziidae</taxon>
        <taxon>Thelazia</taxon>
    </lineage>
</organism>
<dbReference type="AlphaFoldDB" id="A0A0N5CYU7"/>
<dbReference type="OrthoDB" id="10407749at2759"/>
<accession>A0A0N5CYU7</accession>
<name>A0A0N5CYU7_THECL</name>
<dbReference type="WBParaSite" id="TCLT_0000563501-mRNA-1">
    <property type="protein sequence ID" value="TCLT_0000563501-mRNA-1"/>
    <property type="gene ID" value="TCLT_0000563501"/>
</dbReference>
<dbReference type="OMA" id="NNCSQAP"/>
<protein>
    <submittedName>
        <fullName evidence="3">Ovule protein</fullName>
    </submittedName>
</protein>
<evidence type="ECO:0000313" key="3">
    <source>
        <dbReference type="WBParaSite" id="TCLT_0000563501-mRNA-1"/>
    </source>
</evidence>
<proteinExistence type="predicted"/>